<dbReference type="Gene3D" id="3.40.50.2000">
    <property type="entry name" value="Glycogen Phosphorylase B"/>
    <property type="match status" value="1"/>
</dbReference>
<gene>
    <name evidence="1" type="ORF">GRQ65_10410</name>
</gene>
<protein>
    <submittedName>
        <fullName evidence="1">Glycosyltransferase</fullName>
    </submittedName>
</protein>
<proteinExistence type="predicted"/>
<keyword evidence="2" id="KW-1185">Reference proteome</keyword>
<evidence type="ECO:0000313" key="1">
    <source>
        <dbReference type="EMBL" id="MXG89965.1"/>
    </source>
</evidence>
<dbReference type="GO" id="GO:0016757">
    <property type="term" value="F:glycosyltransferase activity"/>
    <property type="evidence" value="ECO:0007669"/>
    <property type="project" value="TreeGrafter"/>
</dbReference>
<dbReference type="PANTHER" id="PTHR12526">
    <property type="entry name" value="GLYCOSYLTRANSFERASE"/>
    <property type="match status" value="1"/>
</dbReference>
<accession>A0A6L7EZH5</accession>
<sequence>MGADVVFTLSLETFDDVVRREFCRPPDRGLLALAQSPEVTRLAVVDAWRSWPSAVIRRRGLSSTEQVEVADRLVTRLRPRRLRRGEPTEVRVLEREYARYSRWSGRVLGLRSGDEAALVTYNPFVAAFADAPWIGRRVFVCRDDFASAPRKKPWWPAYRRAYEQLADRCDAVFAVSDELASRIAPGLARTLPNGIDAQLWSPERVVERPEVPYAVYAGTVERRVDLTLLAEVLKVVPRILVAGVIADEEMRRELQEMAGVEVLGPLKQEDLVRVVSGGSVGLIPHHDTPMTRAMSPLKMYEYLAAGLPVVATDLPPVADGGDRVWRCTTRGEWAGAVRAALAAGVHGPAERAEVIAQISWDARLAPVVEAAVS</sequence>
<dbReference type="RefSeq" id="WP_160877878.1">
    <property type="nucleotide sequence ID" value="NZ_WUEK01000005.1"/>
</dbReference>
<comment type="caution">
    <text evidence="1">The sequence shown here is derived from an EMBL/GenBank/DDBJ whole genome shotgun (WGS) entry which is preliminary data.</text>
</comment>
<dbReference type="SUPFAM" id="SSF53756">
    <property type="entry name" value="UDP-Glycosyltransferase/glycogen phosphorylase"/>
    <property type="match status" value="1"/>
</dbReference>
<organism evidence="1 2">
    <name type="scientific">Nocardioides flavescens</name>
    <dbReference type="NCBI Taxonomy" id="2691959"/>
    <lineage>
        <taxon>Bacteria</taxon>
        <taxon>Bacillati</taxon>
        <taxon>Actinomycetota</taxon>
        <taxon>Actinomycetes</taxon>
        <taxon>Propionibacteriales</taxon>
        <taxon>Nocardioidaceae</taxon>
        <taxon>Nocardioides</taxon>
    </lineage>
</organism>
<dbReference type="EMBL" id="WUEK01000005">
    <property type="protein sequence ID" value="MXG89965.1"/>
    <property type="molecule type" value="Genomic_DNA"/>
</dbReference>
<evidence type="ECO:0000313" key="2">
    <source>
        <dbReference type="Proteomes" id="UP000473325"/>
    </source>
</evidence>
<dbReference type="PANTHER" id="PTHR12526:SF600">
    <property type="entry name" value="GLYCOSYL TRANSFERASE GROUP 1"/>
    <property type="match status" value="1"/>
</dbReference>
<name>A0A6L7EZH5_9ACTN</name>
<dbReference type="Pfam" id="PF13692">
    <property type="entry name" value="Glyco_trans_1_4"/>
    <property type="match status" value="1"/>
</dbReference>
<dbReference type="Proteomes" id="UP000473325">
    <property type="component" value="Unassembled WGS sequence"/>
</dbReference>
<dbReference type="AlphaFoldDB" id="A0A6L7EZH5"/>
<reference evidence="1 2" key="1">
    <citation type="submission" date="2019-12" db="EMBL/GenBank/DDBJ databases">
        <authorList>
            <person name="Kun Z."/>
        </authorList>
    </citation>
    <scope>NUCLEOTIDE SEQUENCE [LARGE SCALE GENOMIC DNA]</scope>
    <source>
        <strain evidence="1 2">YIM 123512</strain>
    </source>
</reference>
<keyword evidence="1" id="KW-0808">Transferase</keyword>